<dbReference type="InterPro" id="IPR036770">
    <property type="entry name" value="Ankyrin_rpt-contain_sf"/>
</dbReference>
<evidence type="ECO:0000313" key="3">
    <source>
        <dbReference type="EMBL" id="KAH7113124.1"/>
    </source>
</evidence>
<accession>A0A9P9D5T6</accession>
<evidence type="ECO:0000256" key="2">
    <source>
        <dbReference type="SAM" id="MobiDB-lite"/>
    </source>
</evidence>
<feature type="repeat" description="ANK" evidence="1">
    <location>
        <begin position="293"/>
        <end position="325"/>
    </location>
</feature>
<evidence type="ECO:0000256" key="1">
    <source>
        <dbReference type="PROSITE-ProRule" id="PRU00023"/>
    </source>
</evidence>
<dbReference type="Pfam" id="PF00023">
    <property type="entry name" value="Ank"/>
    <property type="match status" value="1"/>
</dbReference>
<protein>
    <submittedName>
        <fullName evidence="3">Ankyrin repeat-containing domain protein</fullName>
    </submittedName>
</protein>
<dbReference type="OrthoDB" id="539213at2759"/>
<feature type="repeat" description="ANK" evidence="1">
    <location>
        <begin position="326"/>
        <end position="358"/>
    </location>
</feature>
<reference evidence="3" key="1">
    <citation type="journal article" date="2021" name="Nat. Commun.">
        <title>Genetic determinants of endophytism in the Arabidopsis root mycobiome.</title>
        <authorList>
            <person name="Mesny F."/>
            <person name="Miyauchi S."/>
            <person name="Thiergart T."/>
            <person name="Pickel B."/>
            <person name="Atanasova L."/>
            <person name="Karlsson M."/>
            <person name="Huettel B."/>
            <person name="Barry K.W."/>
            <person name="Haridas S."/>
            <person name="Chen C."/>
            <person name="Bauer D."/>
            <person name="Andreopoulos W."/>
            <person name="Pangilinan J."/>
            <person name="LaButti K."/>
            <person name="Riley R."/>
            <person name="Lipzen A."/>
            <person name="Clum A."/>
            <person name="Drula E."/>
            <person name="Henrissat B."/>
            <person name="Kohler A."/>
            <person name="Grigoriev I.V."/>
            <person name="Martin F.M."/>
            <person name="Hacquard S."/>
        </authorList>
    </citation>
    <scope>NUCLEOTIDE SEQUENCE</scope>
    <source>
        <strain evidence="3">MPI-CAGE-AT-0021</strain>
    </source>
</reference>
<sequence>MQENHLRRGKTKKQLEDDIAKTPVGLERLYDRNWEKIAGLEEEDKTRAISLLRWAAFALRPLTVCEITEAVIIHEDCDDFPLDELPDPVDDDYIESEILDLCGPLLEVRSQPSEPTPAFRTVHLTHFSVKQYLLYNILAQEKLLLANERLRASNEAIESTLLAKLCLHYISFPQVWQGTLQEPLGTLGKSFRDYAAGSWYRHANLGVSNDADIIRLTNVLLDRSNPTWNLWREWFDSNDDEVQDNDEESMKAEPTKETRPPSPLYYASKLGLTATAIYLIKERRYDANETSSLGRTALGASCAKGNVTMVKVLLDAKANVTVANYNSWTPVHIASSNGHVEVVKLLLNKGADITVATKDGVTPLHGASLNGHVEVVKLLLKHPDIEATSKDG</sequence>
<gene>
    <name evidence="3" type="ORF">B0J13DRAFT_657261</name>
</gene>
<organism evidence="3 4">
    <name type="scientific">Dactylonectria estremocensis</name>
    <dbReference type="NCBI Taxonomy" id="1079267"/>
    <lineage>
        <taxon>Eukaryota</taxon>
        <taxon>Fungi</taxon>
        <taxon>Dikarya</taxon>
        <taxon>Ascomycota</taxon>
        <taxon>Pezizomycotina</taxon>
        <taxon>Sordariomycetes</taxon>
        <taxon>Hypocreomycetidae</taxon>
        <taxon>Hypocreales</taxon>
        <taxon>Nectriaceae</taxon>
        <taxon>Dactylonectria</taxon>
    </lineage>
</organism>
<evidence type="ECO:0000313" key="4">
    <source>
        <dbReference type="Proteomes" id="UP000717696"/>
    </source>
</evidence>
<dbReference type="Gene3D" id="1.25.40.20">
    <property type="entry name" value="Ankyrin repeat-containing domain"/>
    <property type="match status" value="1"/>
</dbReference>
<proteinExistence type="predicted"/>
<dbReference type="PANTHER" id="PTHR22677">
    <property type="entry name" value="ANKYRIN REPEAT DOMAIN-CONTAINING PROTEIN 60"/>
    <property type="match status" value="1"/>
</dbReference>
<feature type="region of interest" description="Disordered" evidence="2">
    <location>
        <begin position="240"/>
        <end position="262"/>
    </location>
</feature>
<dbReference type="PROSITE" id="PS50088">
    <property type="entry name" value="ANK_REPEAT"/>
    <property type="match status" value="3"/>
</dbReference>
<dbReference type="EMBL" id="JAGMUU010000047">
    <property type="protein sequence ID" value="KAH7113124.1"/>
    <property type="molecule type" value="Genomic_DNA"/>
</dbReference>
<feature type="compositionally biased region" description="Basic and acidic residues" evidence="2">
    <location>
        <begin position="248"/>
        <end position="259"/>
    </location>
</feature>
<dbReference type="PANTHER" id="PTHR22677:SF4">
    <property type="entry name" value="USHER SYNDROME TYPE-1G PROTEIN-LIKE PROTEIN"/>
    <property type="match status" value="1"/>
</dbReference>
<name>A0A9P9D5T6_9HYPO</name>
<feature type="repeat" description="ANK" evidence="1">
    <location>
        <begin position="359"/>
        <end position="382"/>
    </location>
</feature>
<keyword evidence="4" id="KW-1185">Reference proteome</keyword>
<keyword evidence="1" id="KW-0040">ANK repeat</keyword>
<dbReference type="AlphaFoldDB" id="A0A9P9D5T6"/>
<dbReference type="Proteomes" id="UP000717696">
    <property type="component" value="Unassembled WGS sequence"/>
</dbReference>
<comment type="caution">
    <text evidence="3">The sequence shown here is derived from an EMBL/GenBank/DDBJ whole genome shotgun (WGS) entry which is preliminary data.</text>
</comment>
<feature type="non-terminal residue" evidence="3">
    <location>
        <position position="1"/>
    </location>
</feature>
<dbReference type="PROSITE" id="PS50297">
    <property type="entry name" value="ANK_REP_REGION"/>
    <property type="match status" value="2"/>
</dbReference>
<dbReference type="Pfam" id="PF12796">
    <property type="entry name" value="Ank_2"/>
    <property type="match status" value="1"/>
</dbReference>
<dbReference type="SMART" id="SM00248">
    <property type="entry name" value="ANK"/>
    <property type="match status" value="3"/>
</dbReference>
<dbReference type="InterPro" id="IPR002110">
    <property type="entry name" value="Ankyrin_rpt"/>
</dbReference>
<dbReference type="InterPro" id="IPR039323">
    <property type="entry name" value="ANKRD_45/46/60"/>
</dbReference>
<dbReference type="SUPFAM" id="SSF48403">
    <property type="entry name" value="Ankyrin repeat"/>
    <property type="match status" value="1"/>
</dbReference>